<dbReference type="EMBL" id="HBUF01382319">
    <property type="protein sequence ID" value="CAG6730789.1"/>
    <property type="molecule type" value="Transcribed_RNA"/>
</dbReference>
<evidence type="ECO:0000256" key="1">
    <source>
        <dbReference type="SAM" id="Phobius"/>
    </source>
</evidence>
<sequence length="395" mass="46957">MKSSESTSNPITMENNKSRYSEPLWDQVPMELSKAALLRELEKSFQKDLYFENADMVEKIKKDVREVASEPACVRFLQNVNKSFEDPLIQNPNNVFQEHALQFIRDMHASDRPSSLSYYLPKVMHHCQLFYTYNDLMDNEKGVKEYFQLMSTLVLEYWKSHFLQDKIHGLEREQKMVYVALTYLYRNEGAIMDLLLKLTFWIENSKKKSQINMENLFNLIRIFYLKLVVKNPKYMSANFSNLSLLNYIRLFLLFKILKHLEAEATLATNEVTVDLKIDHIIEDFVFRQLRVHAQMSHVLPLLDRVFPETDIARFKDRVVQLLMMHEYNFFERIAGFLDFQKQHESHIDLAGNMLFTFKKVCYYLLTRVILYSLVIHFSFFSNPMTNTSKVMILFD</sequence>
<dbReference type="EMBL" id="HBUF01064522">
    <property type="protein sequence ID" value="CAG6627161.1"/>
    <property type="molecule type" value="Transcribed_RNA"/>
</dbReference>
<reference evidence="2" key="1">
    <citation type="submission" date="2021-05" db="EMBL/GenBank/DDBJ databases">
        <authorList>
            <person name="Alioto T."/>
            <person name="Alioto T."/>
            <person name="Gomez Garrido J."/>
        </authorList>
    </citation>
    <scope>NUCLEOTIDE SEQUENCE</scope>
</reference>
<name>A0A8D9EFV1_9HEMI</name>
<evidence type="ECO:0000313" key="2">
    <source>
        <dbReference type="EMBL" id="CAG6751019.1"/>
    </source>
</evidence>
<organism evidence="2">
    <name type="scientific">Cacopsylla melanoneura</name>
    <dbReference type="NCBI Taxonomy" id="428564"/>
    <lineage>
        <taxon>Eukaryota</taxon>
        <taxon>Metazoa</taxon>
        <taxon>Ecdysozoa</taxon>
        <taxon>Arthropoda</taxon>
        <taxon>Hexapoda</taxon>
        <taxon>Insecta</taxon>
        <taxon>Pterygota</taxon>
        <taxon>Neoptera</taxon>
        <taxon>Paraneoptera</taxon>
        <taxon>Hemiptera</taxon>
        <taxon>Sternorrhyncha</taxon>
        <taxon>Psylloidea</taxon>
        <taxon>Psyllidae</taxon>
        <taxon>Psyllinae</taxon>
        <taxon>Cacopsylla</taxon>
    </lineage>
</organism>
<dbReference type="EMBL" id="HBUF01528653">
    <property type="protein sequence ID" value="CAG6751019.1"/>
    <property type="molecule type" value="Transcribed_RNA"/>
</dbReference>
<keyword evidence="1" id="KW-0472">Membrane</keyword>
<proteinExistence type="predicted"/>
<keyword evidence="1" id="KW-1133">Transmembrane helix</keyword>
<feature type="transmembrane region" description="Helical" evidence="1">
    <location>
        <begin position="362"/>
        <end position="381"/>
    </location>
</feature>
<protein>
    <submittedName>
        <fullName evidence="2">Uncharacterized protein</fullName>
    </submittedName>
</protein>
<dbReference type="AlphaFoldDB" id="A0A8D9EFV1"/>
<accession>A0A8D9EFV1</accession>
<keyword evidence="1" id="KW-0812">Transmembrane</keyword>